<dbReference type="PANTHER" id="PTHR12243:SF57">
    <property type="entry name" value="ALCOHOL DEHYDROGENASE TRANSCRIPTION FACTOR MYB_SANT-LIKE PROTEIN"/>
    <property type="match status" value="1"/>
</dbReference>
<keyword evidence="1" id="KW-1133">Transmembrane helix</keyword>
<dbReference type="GO" id="GO:0005634">
    <property type="term" value="C:nucleus"/>
    <property type="evidence" value="ECO:0007669"/>
    <property type="project" value="TreeGrafter"/>
</dbReference>
<sequence>MDEQEPCSFNLRLIEAVRNSRCLYDAKDRLYRSSDHKTRVWNRIVQTLQFDGWQYFKYLTFLDPHMVDRQQQQYARAKEGKGVLFSPGGVCDARTLYNRWKQLRDKYGKEKKKLKYGAEHTGWQYFKYLTFLDPHMVDRQQQQYARAKEGKGVLFSPGGWMYIAAAVVFMVISNAAAAEQGAE</sequence>
<dbReference type="GO" id="GO:0006357">
    <property type="term" value="P:regulation of transcription by RNA polymerase II"/>
    <property type="evidence" value="ECO:0007669"/>
    <property type="project" value="TreeGrafter"/>
</dbReference>
<reference evidence="3 4" key="2">
    <citation type="submission" date="2018-11" db="EMBL/GenBank/DDBJ databases">
        <authorList>
            <consortium name="Pathogen Informatics"/>
        </authorList>
    </citation>
    <scope>NUCLEOTIDE SEQUENCE [LARGE SCALE GENOMIC DNA]</scope>
</reference>
<evidence type="ECO:0000259" key="2">
    <source>
        <dbReference type="PROSITE" id="PS51029"/>
    </source>
</evidence>
<keyword evidence="4" id="KW-1185">Reference proteome</keyword>
<dbReference type="SMART" id="SM00595">
    <property type="entry name" value="MADF"/>
    <property type="match status" value="1"/>
</dbReference>
<evidence type="ECO:0000313" key="4">
    <source>
        <dbReference type="Proteomes" id="UP000271098"/>
    </source>
</evidence>
<dbReference type="InterPro" id="IPR006578">
    <property type="entry name" value="MADF-dom"/>
</dbReference>
<evidence type="ECO:0000313" key="5">
    <source>
        <dbReference type="WBParaSite" id="GPUH_0001255301-mRNA-1"/>
    </source>
</evidence>
<dbReference type="WBParaSite" id="GPUH_0001255301-mRNA-1">
    <property type="protein sequence ID" value="GPUH_0001255301-mRNA-1"/>
    <property type="gene ID" value="GPUH_0001255301"/>
</dbReference>
<dbReference type="Proteomes" id="UP000271098">
    <property type="component" value="Unassembled WGS sequence"/>
</dbReference>
<protein>
    <submittedName>
        <fullName evidence="5">MADF domain-containing protein</fullName>
    </submittedName>
</protein>
<dbReference type="PANTHER" id="PTHR12243">
    <property type="entry name" value="MADF DOMAIN TRANSCRIPTION FACTOR"/>
    <property type="match status" value="1"/>
</dbReference>
<dbReference type="Pfam" id="PF10545">
    <property type="entry name" value="MADF_DNA_bdg"/>
    <property type="match status" value="2"/>
</dbReference>
<proteinExistence type="predicted"/>
<feature type="domain" description="MADF" evidence="2">
    <location>
        <begin position="12"/>
        <end position="137"/>
    </location>
</feature>
<dbReference type="EMBL" id="UYRT01079397">
    <property type="protein sequence ID" value="VDN20632.1"/>
    <property type="molecule type" value="Genomic_DNA"/>
</dbReference>
<dbReference type="PROSITE" id="PS51029">
    <property type="entry name" value="MADF"/>
    <property type="match status" value="1"/>
</dbReference>
<gene>
    <name evidence="3" type="ORF">GPUH_LOCUS12539</name>
</gene>
<dbReference type="InterPro" id="IPR039353">
    <property type="entry name" value="TF_Adf1"/>
</dbReference>
<dbReference type="AlphaFoldDB" id="A0A183DUZ8"/>
<accession>A0A183DUZ8</accession>
<organism evidence="5">
    <name type="scientific">Gongylonema pulchrum</name>
    <dbReference type="NCBI Taxonomy" id="637853"/>
    <lineage>
        <taxon>Eukaryota</taxon>
        <taxon>Metazoa</taxon>
        <taxon>Ecdysozoa</taxon>
        <taxon>Nematoda</taxon>
        <taxon>Chromadorea</taxon>
        <taxon>Rhabditida</taxon>
        <taxon>Spirurina</taxon>
        <taxon>Spiruromorpha</taxon>
        <taxon>Spiruroidea</taxon>
        <taxon>Gongylonematidae</taxon>
        <taxon>Gongylonema</taxon>
    </lineage>
</organism>
<keyword evidence="1" id="KW-0812">Transmembrane</keyword>
<dbReference type="GO" id="GO:0005667">
    <property type="term" value="C:transcription regulator complex"/>
    <property type="evidence" value="ECO:0007669"/>
    <property type="project" value="TreeGrafter"/>
</dbReference>
<name>A0A183DUZ8_9BILA</name>
<dbReference type="OrthoDB" id="270189at2759"/>
<evidence type="ECO:0000256" key="1">
    <source>
        <dbReference type="SAM" id="Phobius"/>
    </source>
</evidence>
<evidence type="ECO:0000313" key="3">
    <source>
        <dbReference type="EMBL" id="VDN20632.1"/>
    </source>
</evidence>
<keyword evidence="1" id="KW-0472">Membrane</keyword>
<feature type="transmembrane region" description="Helical" evidence="1">
    <location>
        <begin position="159"/>
        <end position="178"/>
    </location>
</feature>
<reference evidence="5" key="1">
    <citation type="submission" date="2016-06" db="UniProtKB">
        <authorList>
            <consortium name="WormBaseParasite"/>
        </authorList>
    </citation>
    <scope>IDENTIFICATION</scope>
</reference>